<dbReference type="EMBL" id="JAUIRO010000006">
    <property type="protein sequence ID" value="KAK0709375.1"/>
    <property type="molecule type" value="Genomic_DNA"/>
</dbReference>
<keyword evidence="3" id="KW-1185">Reference proteome</keyword>
<evidence type="ECO:0000256" key="1">
    <source>
        <dbReference type="SAM" id="SignalP"/>
    </source>
</evidence>
<dbReference type="Gene3D" id="2.120.10.10">
    <property type="match status" value="1"/>
</dbReference>
<organism evidence="2 3">
    <name type="scientific">Lasiosphaeria miniovina</name>
    <dbReference type="NCBI Taxonomy" id="1954250"/>
    <lineage>
        <taxon>Eukaryota</taxon>
        <taxon>Fungi</taxon>
        <taxon>Dikarya</taxon>
        <taxon>Ascomycota</taxon>
        <taxon>Pezizomycotina</taxon>
        <taxon>Sordariomycetes</taxon>
        <taxon>Sordariomycetidae</taxon>
        <taxon>Sordariales</taxon>
        <taxon>Lasiosphaeriaceae</taxon>
        <taxon>Lasiosphaeria</taxon>
    </lineage>
</organism>
<dbReference type="PANTHER" id="PTHR38792">
    <property type="entry name" value="BNR/ASP-BOX REPEAT DOMAIN PROTEIN (AFU_ORTHOLOGUE AFUA_7G06430)-RELATED"/>
    <property type="match status" value="1"/>
</dbReference>
<feature type="chain" id="PRO_5041349803" evidence="1">
    <location>
        <begin position="20"/>
        <end position="400"/>
    </location>
</feature>
<gene>
    <name evidence="2" type="ORF">B0T26DRAFT_754593</name>
</gene>
<sequence length="400" mass="42583">MRFSQILPWLAAAVGPVVAADGDPWSLFTDKVVFDGRAQNLSASYPRLAELEDGTLLATTGLFGATPAFFPVFESTDGGIHWAWVSNITDQVNGWGMSAQPAIIELTEPLGGFPAGTVLASGNSWHPDSSNSSTGGTKIDLYASTDKARTWQFVSHIAQGGAPNTTNGATPIWEPFLMVYGRSLAAYYSDQRDPLHGQKLAHQVSTDLRTWGSVVNDVAYDLYMQRPGMTVVAHIPPIDKYILVYENPAGNSSSHGSHYPVYYRLSDSPLTFDAAEGVGIEIGGAFAPNAAPYVVWSPAGGPNGTVVVSDADYSTVYTNTAGGDPAAWQRRAVPQPSAYSRALLVFKEHPDHLMLLSGGTFDGPEPKILTASVVSLTAVLGGDCLSSAKNTRRELCDPEG</sequence>
<dbReference type="Proteomes" id="UP001172101">
    <property type="component" value="Unassembled WGS sequence"/>
</dbReference>
<name>A0AA40A500_9PEZI</name>
<dbReference type="RefSeq" id="XP_060292679.1">
    <property type="nucleotide sequence ID" value="XM_060445840.1"/>
</dbReference>
<dbReference type="PANTHER" id="PTHR38792:SF1">
    <property type="entry name" value="BNR_ASP-BOX REPEAT PROTEIN"/>
    <property type="match status" value="1"/>
</dbReference>
<dbReference type="GeneID" id="85329110"/>
<dbReference type="AlphaFoldDB" id="A0AA40A500"/>
<evidence type="ECO:0000313" key="2">
    <source>
        <dbReference type="EMBL" id="KAK0709375.1"/>
    </source>
</evidence>
<feature type="signal peptide" evidence="1">
    <location>
        <begin position="1"/>
        <end position="19"/>
    </location>
</feature>
<evidence type="ECO:0000313" key="3">
    <source>
        <dbReference type="Proteomes" id="UP001172101"/>
    </source>
</evidence>
<reference evidence="2" key="1">
    <citation type="submission" date="2023-06" db="EMBL/GenBank/DDBJ databases">
        <title>Genome-scale phylogeny and comparative genomics of the fungal order Sordariales.</title>
        <authorList>
            <consortium name="Lawrence Berkeley National Laboratory"/>
            <person name="Hensen N."/>
            <person name="Bonometti L."/>
            <person name="Westerberg I."/>
            <person name="Brannstrom I.O."/>
            <person name="Guillou S."/>
            <person name="Cros-Aarteil S."/>
            <person name="Calhoun S."/>
            <person name="Haridas S."/>
            <person name="Kuo A."/>
            <person name="Mondo S."/>
            <person name="Pangilinan J."/>
            <person name="Riley R."/>
            <person name="LaButti K."/>
            <person name="Andreopoulos B."/>
            <person name="Lipzen A."/>
            <person name="Chen C."/>
            <person name="Yanf M."/>
            <person name="Daum C."/>
            <person name="Ng V."/>
            <person name="Clum A."/>
            <person name="Steindorff A."/>
            <person name="Ohm R."/>
            <person name="Martin F."/>
            <person name="Silar P."/>
            <person name="Natvig D."/>
            <person name="Lalanne C."/>
            <person name="Gautier V."/>
            <person name="Ament-velasquez S.L."/>
            <person name="Kruys A."/>
            <person name="Hutchinson M.I."/>
            <person name="Powell A.J."/>
            <person name="Barry K."/>
            <person name="Miller A.N."/>
            <person name="Grigoriev I.V."/>
            <person name="Debuchy R."/>
            <person name="Gladieux P."/>
            <person name="Thoren M.H."/>
            <person name="Johannesson H."/>
        </authorList>
    </citation>
    <scope>NUCLEOTIDE SEQUENCE</scope>
    <source>
        <strain evidence="2">SMH2392-1A</strain>
    </source>
</reference>
<comment type="caution">
    <text evidence="2">The sequence shown here is derived from an EMBL/GenBank/DDBJ whole genome shotgun (WGS) entry which is preliminary data.</text>
</comment>
<protein>
    <submittedName>
        <fullName evidence="2">Sialidase</fullName>
    </submittedName>
</protein>
<dbReference type="InterPro" id="IPR036278">
    <property type="entry name" value="Sialidase_sf"/>
</dbReference>
<dbReference type="SUPFAM" id="SSF50939">
    <property type="entry name" value="Sialidases"/>
    <property type="match status" value="1"/>
</dbReference>
<accession>A0AA40A500</accession>
<keyword evidence="1" id="KW-0732">Signal</keyword>
<proteinExistence type="predicted"/>